<evidence type="ECO:0000313" key="10">
    <source>
        <dbReference type="Proteomes" id="UP000699462"/>
    </source>
</evidence>
<dbReference type="InterPro" id="IPR013854">
    <property type="entry name" value="TF_AP2_C"/>
</dbReference>
<evidence type="ECO:0000313" key="9">
    <source>
        <dbReference type="EMBL" id="KAF8564037.1"/>
    </source>
</evidence>
<dbReference type="InterPro" id="IPR004979">
    <property type="entry name" value="TF_AP2"/>
</dbReference>
<evidence type="ECO:0000256" key="1">
    <source>
        <dbReference type="ARBA" id="ARBA00004123"/>
    </source>
</evidence>
<dbReference type="AlphaFoldDB" id="A0A8T0DBE6"/>
<dbReference type="PRINTS" id="PR01748">
    <property type="entry name" value="AP2TNSCPFCT"/>
</dbReference>
<dbReference type="GO" id="GO:0005634">
    <property type="term" value="C:nucleus"/>
    <property type="evidence" value="ECO:0007669"/>
    <property type="project" value="UniProtKB-SubCell"/>
</dbReference>
<evidence type="ECO:0000256" key="2">
    <source>
        <dbReference type="ARBA" id="ARBA00007770"/>
    </source>
</evidence>
<feature type="region of interest" description="Disordered" evidence="7">
    <location>
        <begin position="49"/>
        <end position="72"/>
    </location>
</feature>
<feature type="domain" description="Transcription factor AP-2 C-terminal" evidence="8">
    <location>
        <begin position="567"/>
        <end position="767"/>
    </location>
</feature>
<feature type="compositionally biased region" description="Polar residues" evidence="7">
    <location>
        <begin position="238"/>
        <end position="249"/>
    </location>
</feature>
<feature type="region of interest" description="Disordered" evidence="7">
    <location>
        <begin position="350"/>
        <end position="383"/>
    </location>
</feature>
<dbReference type="PANTHER" id="PTHR10812:SF17">
    <property type="entry name" value="TRANSCRIPTION FACTOR AP-2, ISOFORM D"/>
    <property type="match status" value="1"/>
</dbReference>
<comment type="similarity">
    <text evidence="2">Belongs to the AP-2 family.</text>
</comment>
<evidence type="ECO:0000259" key="8">
    <source>
        <dbReference type="Pfam" id="PF03299"/>
    </source>
</evidence>
<keyword evidence="4" id="KW-0238">DNA-binding</keyword>
<dbReference type="PANTHER" id="PTHR10812">
    <property type="entry name" value="TRANSCRIPTION FACTOR AP-2"/>
    <property type="match status" value="1"/>
</dbReference>
<feature type="compositionally biased region" description="Basic and acidic residues" evidence="7">
    <location>
        <begin position="261"/>
        <end position="276"/>
    </location>
</feature>
<evidence type="ECO:0000256" key="5">
    <source>
        <dbReference type="ARBA" id="ARBA00023163"/>
    </source>
</evidence>
<feature type="non-terminal residue" evidence="9">
    <location>
        <position position="1"/>
    </location>
</feature>
<dbReference type="Pfam" id="PF03299">
    <property type="entry name" value="TF_AP-2"/>
    <property type="match status" value="1"/>
</dbReference>
<feature type="compositionally biased region" description="Basic and acidic residues" evidence="7">
    <location>
        <begin position="49"/>
        <end position="59"/>
    </location>
</feature>
<proteinExistence type="inferred from homology"/>
<comment type="caution">
    <text evidence="9">The sequence shown here is derived from an EMBL/GenBank/DDBJ whole genome shotgun (WGS) entry which is preliminary data.</text>
</comment>
<protein>
    <recommendedName>
        <fullName evidence="8">Transcription factor AP-2 C-terminal domain-containing protein</fullName>
    </recommendedName>
</protein>
<keyword evidence="5" id="KW-0804">Transcription</keyword>
<organism evidence="9 10">
    <name type="scientific">Paragonimus westermani</name>
    <dbReference type="NCBI Taxonomy" id="34504"/>
    <lineage>
        <taxon>Eukaryota</taxon>
        <taxon>Metazoa</taxon>
        <taxon>Spiralia</taxon>
        <taxon>Lophotrochozoa</taxon>
        <taxon>Platyhelminthes</taxon>
        <taxon>Trematoda</taxon>
        <taxon>Digenea</taxon>
        <taxon>Plagiorchiida</taxon>
        <taxon>Troglotremata</taxon>
        <taxon>Troglotrematidae</taxon>
        <taxon>Paragonimus</taxon>
    </lineage>
</organism>
<evidence type="ECO:0000256" key="3">
    <source>
        <dbReference type="ARBA" id="ARBA00023015"/>
    </source>
</evidence>
<keyword evidence="6" id="KW-0539">Nucleus</keyword>
<feature type="compositionally biased region" description="Low complexity" evidence="7">
    <location>
        <begin position="353"/>
        <end position="374"/>
    </location>
</feature>
<feature type="compositionally biased region" description="Basic and acidic residues" evidence="7">
    <location>
        <begin position="299"/>
        <end position="311"/>
    </location>
</feature>
<dbReference type="Proteomes" id="UP000699462">
    <property type="component" value="Unassembled WGS sequence"/>
</dbReference>
<accession>A0A8T0DBE6</accession>
<name>A0A8T0DBE6_9TREM</name>
<keyword evidence="3" id="KW-0805">Transcription regulation</keyword>
<dbReference type="GO" id="GO:0000981">
    <property type="term" value="F:DNA-binding transcription factor activity, RNA polymerase II-specific"/>
    <property type="evidence" value="ECO:0007669"/>
    <property type="project" value="TreeGrafter"/>
</dbReference>
<feature type="region of interest" description="Disordered" evidence="7">
    <location>
        <begin position="412"/>
        <end position="432"/>
    </location>
</feature>
<reference evidence="9 10" key="1">
    <citation type="submission" date="2019-07" db="EMBL/GenBank/DDBJ databases">
        <title>Annotation for the trematode Paragonimus westermani.</title>
        <authorList>
            <person name="Choi Y.-J."/>
        </authorList>
    </citation>
    <scope>NUCLEOTIDE SEQUENCE [LARGE SCALE GENOMIC DNA]</scope>
    <source>
        <strain evidence="9">180907_Pwestermani</strain>
    </source>
</reference>
<comment type="subcellular location">
    <subcellularLocation>
        <location evidence="1">Nucleus</location>
    </subcellularLocation>
</comment>
<feature type="compositionally biased region" description="Polar residues" evidence="7">
    <location>
        <begin position="60"/>
        <end position="70"/>
    </location>
</feature>
<dbReference type="EMBL" id="JTDF01009921">
    <property type="protein sequence ID" value="KAF8564037.1"/>
    <property type="molecule type" value="Genomic_DNA"/>
</dbReference>
<feature type="region of interest" description="Disordered" evidence="7">
    <location>
        <begin position="238"/>
        <end position="328"/>
    </location>
</feature>
<dbReference type="OrthoDB" id="6252992at2759"/>
<dbReference type="GO" id="GO:0042127">
    <property type="term" value="P:regulation of cell population proliferation"/>
    <property type="evidence" value="ECO:0007669"/>
    <property type="project" value="TreeGrafter"/>
</dbReference>
<feature type="region of interest" description="Disordered" evidence="7">
    <location>
        <begin position="806"/>
        <end position="846"/>
    </location>
</feature>
<gene>
    <name evidence="9" type="ORF">P879_04295</name>
</gene>
<evidence type="ECO:0000256" key="4">
    <source>
        <dbReference type="ARBA" id="ARBA00023125"/>
    </source>
</evidence>
<sequence length="881" mass="94591">NPIRIFAQAPIFSVGIARDQPVPCRSLLVASNWLDRLLYAHAQPAESDPKLNYKCDSSNHRPSTPAMSTKSLDRARLLTTNGVHHEPTTDSDPSGVDVSLDFQPPYFPPPYFHPQMGLGAGVFGAGAHPSAGMGPLGQFFGGNMSYVTPNQIYPQSSMLGTPSPQRPYPAAATTYNFVPTSSYYNNGTNTGSSSVSYALGDGGTNMVFADSLQESESSNLFMNSAIQSAFNFQMERTTDQSIRVQTPSKPSELGRLFSSDKSSEQEEAAYRSRGDRQSAATSSPAAPVLLPVQQCSTRTLEDRGDPHHMSDSRPFINAGSSLDNMSDPRGYALGAKRFDRVEQTADSAYQQIGTPSPTDSSGSSSHNSSNFLSPPLGPSNLEAEATLTNTGSHNSITSEAAYRTELTMMPFHSPLRSSSSSGGGGGNRVTSGPNLLFHRNSMRTGNYFDAALKSAFDFHGTSGVCPEDTIQDSIATIQSGMPISTAEAGQYPSSHALFHSSLTGLMQGNAVLHTMQSQNMLETGSPFIRPPTSTHTKSGIFRRGIRLKSNTDCRIDFTHGPSPADIFCTVPGRLSLLSSTSKYKVTVAEVQRRLSPPECLNASLLGGVLRRAKSKNGGRSLRDKLDKIGLNLPAGRRKAATVTLLTSLVEGEAIRMARDFSYLCENEFPHRACADYLSRGAVGLDVTDLQKRRNQVVATRQLLMELTEMLSKDRSPLATCPLPTVRNSTPLDASTQRSLTHFSHITHGFGGLTLISALNTFQTILADVLKFLDKDPNQPTGPVKSHLACSSGLPSHLLPHPATQQHSILLGPNTTGLHDPHVMSSSGSMNSTGSMNGALRCKLSHHPSPDNAVADLRGLIASQRASMMDEMDASNMIHGVL</sequence>
<keyword evidence="10" id="KW-1185">Reference proteome</keyword>
<feature type="compositionally biased region" description="Low complexity" evidence="7">
    <location>
        <begin position="823"/>
        <end position="837"/>
    </location>
</feature>
<evidence type="ECO:0000256" key="7">
    <source>
        <dbReference type="SAM" id="MobiDB-lite"/>
    </source>
</evidence>
<feature type="compositionally biased region" description="Polar residues" evidence="7">
    <location>
        <begin position="806"/>
        <end position="816"/>
    </location>
</feature>
<dbReference type="GO" id="GO:0000977">
    <property type="term" value="F:RNA polymerase II transcription regulatory region sequence-specific DNA binding"/>
    <property type="evidence" value="ECO:0007669"/>
    <property type="project" value="TreeGrafter"/>
</dbReference>
<evidence type="ECO:0000256" key="6">
    <source>
        <dbReference type="ARBA" id="ARBA00023242"/>
    </source>
</evidence>